<dbReference type="GO" id="GO:0055085">
    <property type="term" value="P:transmembrane transport"/>
    <property type="evidence" value="ECO:0007669"/>
    <property type="project" value="InterPro"/>
</dbReference>
<dbReference type="Gene3D" id="3.40.190.10">
    <property type="entry name" value="Periplasmic binding protein-like II"/>
    <property type="match status" value="2"/>
</dbReference>
<name>A0A7Y0L9T1_9GAMM</name>
<evidence type="ECO:0000256" key="1">
    <source>
        <dbReference type="ARBA" id="ARBA00007162"/>
    </source>
</evidence>
<dbReference type="InterPro" id="IPR005770">
    <property type="entry name" value="PhnD"/>
</dbReference>
<gene>
    <name evidence="4" type="primary">phnD</name>
    <name evidence="4" type="ORF">HII17_01630</name>
</gene>
<dbReference type="EMBL" id="JABBXH010000001">
    <property type="protein sequence ID" value="NMP30248.1"/>
    <property type="molecule type" value="Genomic_DNA"/>
</dbReference>
<dbReference type="Proteomes" id="UP000568664">
    <property type="component" value="Unassembled WGS sequence"/>
</dbReference>
<dbReference type="PANTHER" id="PTHR35841">
    <property type="entry name" value="PHOSPHONATES-BINDING PERIPLASMIC PROTEIN"/>
    <property type="match status" value="1"/>
</dbReference>
<dbReference type="PROSITE" id="PS51257">
    <property type="entry name" value="PROKAR_LIPOPROTEIN"/>
    <property type="match status" value="1"/>
</dbReference>
<keyword evidence="2 3" id="KW-0732">Signal</keyword>
<keyword evidence="5" id="KW-1185">Reference proteome</keyword>
<comment type="caution">
    <text evidence="4">The sequence shown here is derived from an EMBL/GenBank/DDBJ whole genome shotgun (WGS) entry which is preliminary data.</text>
</comment>
<reference evidence="4 5" key="1">
    <citation type="submission" date="2020-04" db="EMBL/GenBank/DDBJ databases">
        <title>Thalassotalea sp. M1531, isolated from the surface of marine red alga.</title>
        <authorList>
            <person name="Pang L."/>
            <person name="Lu D.-C."/>
        </authorList>
    </citation>
    <scope>NUCLEOTIDE SEQUENCE [LARGE SCALE GENOMIC DNA]</scope>
    <source>
        <strain evidence="4 5">M1531</strain>
    </source>
</reference>
<accession>A0A7Y0L9T1</accession>
<dbReference type="Pfam" id="PF12974">
    <property type="entry name" value="Phosphonate-bd"/>
    <property type="match status" value="1"/>
</dbReference>
<dbReference type="AlphaFoldDB" id="A0A7Y0L9T1"/>
<evidence type="ECO:0000313" key="5">
    <source>
        <dbReference type="Proteomes" id="UP000568664"/>
    </source>
</evidence>
<sequence length="291" mass="32793">MLYKWTALAALLMLLFAVASCNPLPKKAEQPKQLVIGLLPDREPEQLMEVHQPLLAFISAKLAVDYKVVIPANYDDFIDKFEKNKIDLALFGGVTFIKASNKNNAIPLAMRNIDLNFVSYLIVRRDSELTNLRMLKGKSFAFGSSLSTSGHIMPRFYMKRQGITPEEFFSSVIFSGSHTETINMVVNREVAAGVLNSQVYETMLTSKPAIGKQLMVIRQSPPYPDYVWAIQPNFDEEFNQKIIDAFLSITSETETGKAILSKQSAEAFYPASIEDFDELKQALMLIEMKED</sequence>
<evidence type="ECO:0000256" key="2">
    <source>
        <dbReference type="ARBA" id="ARBA00022729"/>
    </source>
</evidence>
<dbReference type="PANTHER" id="PTHR35841:SF1">
    <property type="entry name" value="PHOSPHONATES-BINDING PERIPLASMIC PROTEIN"/>
    <property type="match status" value="1"/>
</dbReference>
<organism evidence="4 5">
    <name type="scientific">Thalassotalea algicola</name>
    <dbReference type="NCBI Taxonomy" id="2716224"/>
    <lineage>
        <taxon>Bacteria</taxon>
        <taxon>Pseudomonadati</taxon>
        <taxon>Pseudomonadota</taxon>
        <taxon>Gammaproteobacteria</taxon>
        <taxon>Alteromonadales</taxon>
        <taxon>Colwelliaceae</taxon>
        <taxon>Thalassotalea</taxon>
    </lineage>
</organism>
<dbReference type="GO" id="GO:0043190">
    <property type="term" value="C:ATP-binding cassette (ABC) transporter complex"/>
    <property type="evidence" value="ECO:0007669"/>
    <property type="project" value="InterPro"/>
</dbReference>
<dbReference type="NCBIfam" id="TIGR01098">
    <property type="entry name" value="3A0109s03R"/>
    <property type="match status" value="1"/>
</dbReference>
<comment type="similarity">
    <text evidence="1">Belongs to the phosphate/phosphite/phosphonate binding protein family.</text>
</comment>
<feature type="chain" id="PRO_5031425421" evidence="3">
    <location>
        <begin position="20"/>
        <end position="291"/>
    </location>
</feature>
<feature type="signal peptide" evidence="3">
    <location>
        <begin position="1"/>
        <end position="19"/>
    </location>
</feature>
<proteinExistence type="inferred from homology"/>
<dbReference type="SUPFAM" id="SSF53850">
    <property type="entry name" value="Periplasmic binding protein-like II"/>
    <property type="match status" value="1"/>
</dbReference>
<dbReference type="RefSeq" id="WP_169073578.1">
    <property type="nucleotide sequence ID" value="NZ_JABBXH010000001.1"/>
</dbReference>
<evidence type="ECO:0000256" key="3">
    <source>
        <dbReference type="SAM" id="SignalP"/>
    </source>
</evidence>
<evidence type="ECO:0000313" key="4">
    <source>
        <dbReference type="EMBL" id="NMP30248.1"/>
    </source>
</evidence>
<protein>
    <submittedName>
        <fullName evidence="4">Phosphate/phosphite/phosphonate ABC transporter substrate-binding protein</fullName>
    </submittedName>
</protein>